<keyword evidence="2" id="KW-0805">Transcription regulation</keyword>
<dbReference type="Gene3D" id="1.10.10.10">
    <property type="entry name" value="Winged helix-like DNA-binding domain superfamily/Winged helix DNA-binding domain"/>
    <property type="match status" value="1"/>
</dbReference>
<dbReference type="PANTHER" id="PTHR30537">
    <property type="entry name" value="HTH-TYPE TRANSCRIPTIONAL REGULATOR"/>
    <property type="match status" value="1"/>
</dbReference>
<comment type="similarity">
    <text evidence="1">Belongs to the LysR transcriptional regulatory family.</text>
</comment>
<dbReference type="GO" id="GO:0006351">
    <property type="term" value="P:DNA-templated transcription"/>
    <property type="evidence" value="ECO:0007669"/>
    <property type="project" value="TreeGrafter"/>
</dbReference>
<dbReference type="OrthoDB" id="8538345at2"/>
<dbReference type="RefSeq" id="WP_042577108.1">
    <property type="nucleotide sequence ID" value="NZ_JXQQ01000007.1"/>
</dbReference>
<dbReference type="SUPFAM" id="SSF53850">
    <property type="entry name" value="Periplasmic binding protein-like II"/>
    <property type="match status" value="1"/>
</dbReference>
<dbReference type="Pfam" id="PF00126">
    <property type="entry name" value="HTH_1"/>
    <property type="match status" value="1"/>
</dbReference>
<dbReference type="Proteomes" id="UP000032067">
    <property type="component" value="Unassembled WGS sequence"/>
</dbReference>
<evidence type="ECO:0000259" key="5">
    <source>
        <dbReference type="PROSITE" id="PS50931"/>
    </source>
</evidence>
<dbReference type="GO" id="GO:0043565">
    <property type="term" value="F:sequence-specific DNA binding"/>
    <property type="evidence" value="ECO:0007669"/>
    <property type="project" value="TreeGrafter"/>
</dbReference>
<dbReference type="InterPro" id="IPR005119">
    <property type="entry name" value="LysR_subst-bd"/>
</dbReference>
<dbReference type="SUPFAM" id="SSF46785">
    <property type="entry name" value="Winged helix' DNA-binding domain"/>
    <property type="match status" value="1"/>
</dbReference>
<dbReference type="AlphaFoldDB" id="A0A0D0MUE3"/>
<dbReference type="InterPro" id="IPR036388">
    <property type="entry name" value="WH-like_DNA-bd_sf"/>
</dbReference>
<organism evidence="6 7">
    <name type="scientific">Variovorax paradoxus</name>
    <dbReference type="NCBI Taxonomy" id="34073"/>
    <lineage>
        <taxon>Bacteria</taxon>
        <taxon>Pseudomonadati</taxon>
        <taxon>Pseudomonadota</taxon>
        <taxon>Betaproteobacteria</taxon>
        <taxon>Burkholderiales</taxon>
        <taxon>Comamonadaceae</taxon>
        <taxon>Variovorax</taxon>
    </lineage>
</organism>
<evidence type="ECO:0000256" key="4">
    <source>
        <dbReference type="ARBA" id="ARBA00023163"/>
    </source>
</evidence>
<dbReference type="EMBL" id="JXQQ01000007">
    <property type="protein sequence ID" value="KIQ36206.1"/>
    <property type="molecule type" value="Genomic_DNA"/>
</dbReference>
<evidence type="ECO:0000256" key="1">
    <source>
        <dbReference type="ARBA" id="ARBA00009437"/>
    </source>
</evidence>
<keyword evidence="3" id="KW-0238">DNA-binding</keyword>
<feature type="domain" description="HTH lysR-type" evidence="5">
    <location>
        <begin position="1"/>
        <end position="59"/>
    </location>
</feature>
<name>A0A0D0MUE3_VARPD</name>
<keyword evidence="4" id="KW-0804">Transcription</keyword>
<dbReference type="PANTHER" id="PTHR30537:SF72">
    <property type="entry name" value="LYSR FAMILY TRANSCRIPTIONAL REGULATOR"/>
    <property type="match status" value="1"/>
</dbReference>
<gene>
    <name evidence="6" type="ORF">RT97_01960</name>
</gene>
<evidence type="ECO:0000256" key="2">
    <source>
        <dbReference type="ARBA" id="ARBA00023015"/>
    </source>
</evidence>
<dbReference type="CDD" id="cd08472">
    <property type="entry name" value="PBP2_CrgA_like_3"/>
    <property type="match status" value="1"/>
</dbReference>
<dbReference type="InterPro" id="IPR000847">
    <property type="entry name" value="LysR_HTH_N"/>
</dbReference>
<protein>
    <submittedName>
        <fullName evidence="6">LysR family transcriptional regulator</fullName>
    </submittedName>
</protein>
<dbReference type="FunFam" id="1.10.10.10:FF:000001">
    <property type="entry name" value="LysR family transcriptional regulator"/>
    <property type="match status" value="1"/>
</dbReference>
<dbReference type="GO" id="GO:0003700">
    <property type="term" value="F:DNA-binding transcription factor activity"/>
    <property type="evidence" value="ECO:0007669"/>
    <property type="project" value="InterPro"/>
</dbReference>
<evidence type="ECO:0000313" key="6">
    <source>
        <dbReference type="EMBL" id="KIQ36206.1"/>
    </source>
</evidence>
<proteinExistence type="inferred from homology"/>
<evidence type="ECO:0000256" key="3">
    <source>
        <dbReference type="ARBA" id="ARBA00023125"/>
    </source>
</evidence>
<accession>A0A0D0MUE3</accession>
<dbReference type="Pfam" id="PF03466">
    <property type="entry name" value="LysR_substrate"/>
    <property type="match status" value="1"/>
</dbReference>
<sequence>MNQLLAMRAFIRVVETGSFSRTADQLTLPRSTVSKLITDLEKHLGIKLMQRTTRAVAPTSDGLEYYDHAMRWIADMDAVESAVRTKKLKPSGHLRIDAPASFANGLLIPELADFHGKYPDITIAVGISDRPLNIVEEGVDCVIRAGKLGDMAMIGRKIAELQYVTCAAPGYLARKGIPSSPDDLKANHAAACYFFPSTGKPESLIFERAAERIEIGNCVFSTNEGEGLKEMLLAGLGIGQHFRRIVQPYIDTGELASVLDNWTRPAMPFHVLYPPNRHQNARLKAFVDWVIEKFEGDLPITE</sequence>
<reference evidence="6 7" key="1">
    <citation type="submission" date="2014-12" db="EMBL/GenBank/DDBJ databases">
        <title>16Stimator: statistical estimation of ribosomal gene copy numbers from draft genome assemblies.</title>
        <authorList>
            <person name="Perisin M.A."/>
            <person name="Vetter M."/>
            <person name="Gilbert J.A."/>
            <person name="Bergelson J."/>
        </authorList>
    </citation>
    <scope>NUCLEOTIDE SEQUENCE [LARGE SCALE GENOMIC DNA]</scope>
    <source>
        <strain evidence="6 7">MEDvA23</strain>
    </source>
</reference>
<dbReference type="Gene3D" id="3.40.190.290">
    <property type="match status" value="1"/>
</dbReference>
<dbReference type="InterPro" id="IPR036390">
    <property type="entry name" value="WH_DNA-bd_sf"/>
</dbReference>
<dbReference type="PROSITE" id="PS50931">
    <property type="entry name" value="HTH_LYSR"/>
    <property type="match status" value="1"/>
</dbReference>
<evidence type="ECO:0000313" key="7">
    <source>
        <dbReference type="Proteomes" id="UP000032067"/>
    </source>
</evidence>
<dbReference type="InterPro" id="IPR058163">
    <property type="entry name" value="LysR-type_TF_proteobact-type"/>
</dbReference>
<comment type="caution">
    <text evidence="6">The sequence shown here is derived from an EMBL/GenBank/DDBJ whole genome shotgun (WGS) entry which is preliminary data.</text>
</comment>